<proteinExistence type="predicted"/>
<protein>
    <submittedName>
        <fullName evidence="1">Transposase</fullName>
    </submittedName>
</protein>
<dbReference type="Pfam" id="PF01527">
    <property type="entry name" value="HTH_Tnp_1"/>
    <property type="match status" value="1"/>
</dbReference>
<accession>A0A7Y0L7A6</accession>
<dbReference type="GO" id="GO:0006313">
    <property type="term" value="P:DNA transposition"/>
    <property type="evidence" value="ECO:0007669"/>
    <property type="project" value="InterPro"/>
</dbReference>
<dbReference type="AlphaFoldDB" id="A0A7Y0L7A6"/>
<dbReference type="RefSeq" id="WP_169102219.1">
    <property type="nucleotide sequence ID" value="NZ_JABBVZ010000095.1"/>
</dbReference>
<dbReference type="SUPFAM" id="SSF46689">
    <property type="entry name" value="Homeodomain-like"/>
    <property type="match status" value="1"/>
</dbReference>
<evidence type="ECO:0000313" key="2">
    <source>
        <dbReference type="Proteomes" id="UP000533476"/>
    </source>
</evidence>
<dbReference type="Proteomes" id="UP000533476">
    <property type="component" value="Unassembled WGS sequence"/>
</dbReference>
<dbReference type="GO" id="GO:0004803">
    <property type="term" value="F:transposase activity"/>
    <property type="evidence" value="ECO:0007669"/>
    <property type="project" value="InterPro"/>
</dbReference>
<dbReference type="GO" id="GO:0003677">
    <property type="term" value="F:DNA binding"/>
    <property type="evidence" value="ECO:0007669"/>
    <property type="project" value="InterPro"/>
</dbReference>
<reference evidence="1 2" key="1">
    <citation type="submission" date="2020-04" db="EMBL/GenBank/DDBJ databases">
        <authorList>
            <person name="Zhang R."/>
            <person name="Schippers A."/>
        </authorList>
    </citation>
    <scope>NUCLEOTIDE SEQUENCE [LARGE SCALE GENOMIC DNA]</scope>
    <source>
        <strain evidence="1 2">DSM 109850</strain>
    </source>
</reference>
<sequence>MSQSSYTPEFKAQVVREARETGNASLVARRHQLKPEMVRRWTREATKAAHPNPDALSLADENERLKKLLGERDLQLAVLQDLLRKKGIRT</sequence>
<name>A0A7Y0L7A6_9FIRM</name>
<dbReference type="EMBL" id="JABBVZ010000095">
    <property type="protein sequence ID" value="NMP24262.1"/>
    <property type="molecule type" value="Genomic_DNA"/>
</dbReference>
<keyword evidence="2" id="KW-1185">Reference proteome</keyword>
<organism evidence="1 2">
    <name type="scientific">Sulfobacillus harzensis</name>
    <dbReference type="NCBI Taxonomy" id="2729629"/>
    <lineage>
        <taxon>Bacteria</taxon>
        <taxon>Bacillati</taxon>
        <taxon>Bacillota</taxon>
        <taxon>Clostridia</taxon>
        <taxon>Eubacteriales</taxon>
        <taxon>Clostridiales Family XVII. Incertae Sedis</taxon>
        <taxon>Sulfobacillus</taxon>
    </lineage>
</organism>
<dbReference type="InterPro" id="IPR002514">
    <property type="entry name" value="Transposase_8"/>
</dbReference>
<gene>
    <name evidence="1" type="ORF">HIJ39_18175</name>
</gene>
<comment type="caution">
    <text evidence="1">The sequence shown here is derived from an EMBL/GenBank/DDBJ whole genome shotgun (WGS) entry which is preliminary data.</text>
</comment>
<evidence type="ECO:0000313" key="1">
    <source>
        <dbReference type="EMBL" id="NMP24262.1"/>
    </source>
</evidence>
<dbReference type="InterPro" id="IPR009057">
    <property type="entry name" value="Homeodomain-like_sf"/>
</dbReference>